<dbReference type="AlphaFoldDB" id="A0A0A7G0H2"/>
<reference evidence="1 2" key="1">
    <citation type="journal article" date="2015" name="Infect. Genet. Evol.">
        <title>Genomic sequences of six botulinum neurotoxin-producing strains representing three clostridial species illustrate the mobility and diversity of botulinum neurotoxin genes.</title>
        <authorList>
            <person name="Smith T.J."/>
            <person name="Hill K.K."/>
            <person name="Xie G."/>
            <person name="Foley B.T."/>
            <person name="Williamson C.H."/>
            <person name="Foster J.T."/>
            <person name="Johnson S.L."/>
            <person name="Chertkov O."/>
            <person name="Teshima H."/>
            <person name="Gibbons H.S."/>
            <person name="Johnsky L.A."/>
            <person name="Karavis M.A."/>
            <person name="Smith L.A."/>
        </authorList>
    </citation>
    <scope>NUCLEOTIDE SEQUENCE [LARGE SCALE GENOMIC DNA]</scope>
    <source>
        <strain evidence="1">Sullivan</strain>
        <plasmid evidence="2">Plasmid pCBJ</plasmid>
    </source>
</reference>
<dbReference type="RefSeq" id="WP_052139634.1">
    <property type="nucleotide sequence ID" value="NZ_CP006906.1"/>
</dbReference>
<evidence type="ECO:0000313" key="2">
    <source>
        <dbReference type="Proteomes" id="UP000030635"/>
    </source>
</evidence>
<keyword evidence="1" id="KW-0614">Plasmid</keyword>
<accession>A0A0A7G0H2</accession>
<protein>
    <submittedName>
        <fullName evidence="1">Uncharacterized protein</fullName>
    </submittedName>
</protein>
<sequence length="191" mass="22257">MDKNYELDMLARQAQERLAQQNQANNLGDVYTSEEDYYNDFFEEEDNINNDYDTRYGAETTVNQASNYNPNNNVEYDIDNTGEELWKNGPTKSMIQLWKKQFEGHDICYVNVADYNFIIRTLNRHEYKSIVAIPNSNALNREEIICETVVLFPQEFSWKQMAVQKAGVPSALAEVIMKKSGFTNEYMIEVL</sequence>
<geneLocation type="plasmid" evidence="1 2">
    <name>pCBJ</name>
</geneLocation>
<name>A0A0A7G0H2_9CLOT</name>
<organism evidence="1 2">
    <name type="scientific">Clostridium baratii str. Sullivan</name>
    <dbReference type="NCBI Taxonomy" id="1415775"/>
    <lineage>
        <taxon>Bacteria</taxon>
        <taxon>Bacillati</taxon>
        <taxon>Bacillota</taxon>
        <taxon>Clostridia</taxon>
        <taxon>Eubacteriales</taxon>
        <taxon>Clostridiaceae</taxon>
        <taxon>Clostridium</taxon>
    </lineage>
</organism>
<dbReference type="KEGG" id="cbv:U729_3129"/>
<gene>
    <name evidence="1" type="ORF">U729_3129</name>
</gene>
<dbReference type="OrthoDB" id="2974447at2"/>
<dbReference type="Proteomes" id="UP000030635">
    <property type="component" value="Plasmid pCBJ"/>
</dbReference>
<dbReference type="EMBL" id="CP006906">
    <property type="protein sequence ID" value="AIY85338.1"/>
    <property type="molecule type" value="Genomic_DNA"/>
</dbReference>
<dbReference type="HOGENOM" id="CLU_1419276_0_0_9"/>
<proteinExistence type="predicted"/>
<keyword evidence="2" id="KW-1185">Reference proteome</keyword>
<evidence type="ECO:0000313" key="1">
    <source>
        <dbReference type="EMBL" id="AIY85338.1"/>
    </source>
</evidence>